<sequence length="659" mass="75124">MRPLHFALVASSALVAWAETATETLFDGVSVPEFIELTPTTWDDEMKKSKFIMVKHFSPWCAHCQAFAPTFQTLYEFYYTSKPGHNGKEEGSFTDYYGFRFAAVDCNVYSDLCIEHKVERYPTTVIYADGKPVESIAGGKTMNELSEAIEKVLNGAMPGSRPKSLALPEPGDKTSPVQASSQNLKAAKNMNADGLSMSLTGETFQKHVTLTQDPWFIKFYAPWCHHCQNLAPTWAQLAENMRDKLNIGEVNCDQEKRLCKDVGVKGYPSIFYFQNGQRSEYEGLRGFSDLTKYASDALDLANGIPDVDAKQFAQLEAKEPVIFVYFYDQATTSEDFQALDRIPLSLVGHAKLVKTKDRELVNRFKISTWPRLMVAREGRATYYSPLTPNEMRDVRAVLTWMKSVWLPLIPELTVTNARQIMDNKLVVLGILDRNNDRTFEGSLKEMKSAANEWMDRQIQEFQLERKKLRDAKQMRIEEAEDRDDQRALRAAKALRINMDTSSRKEVSFAWADGAFWQRWIRTTYGIDVKDGERIIINDQHARKYFDTTATGNYIMVSRTSIMETLDKIVNGPNPIKPKYTVGFVEKFFLDIREMFVEHTFVTLLCIGIVGYIAFTWYRGRNRGRGRARGVSFRADDPRGMKDMKDGLLGSVSNGNQKSD</sequence>
<accession>A0A0A1TDK8</accession>
<evidence type="ECO:0000313" key="6">
    <source>
        <dbReference type="Proteomes" id="UP000039046"/>
    </source>
</evidence>
<feature type="transmembrane region" description="Helical" evidence="2">
    <location>
        <begin position="599"/>
        <end position="617"/>
    </location>
</feature>
<dbReference type="Gene3D" id="3.40.30.10">
    <property type="entry name" value="Glutaredoxin"/>
    <property type="match status" value="2"/>
</dbReference>
<dbReference type="Proteomes" id="UP000039046">
    <property type="component" value="Unassembled WGS sequence"/>
</dbReference>
<evidence type="ECO:0000259" key="4">
    <source>
        <dbReference type="PROSITE" id="PS51352"/>
    </source>
</evidence>
<evidence type="ECO:0000256" key="1">
    <source>
        <dbReference type="SAM" id="MobiDB-lite"/>
    </source>
</evidence>
<dbReference type="GO" id="GO:0034976">
    <property type="term" value="P:response to endoplasmic reticulum stress"/>
    <property type="evidence" value="ECO:0007669"/>
    <property type="project" value="TreeGrafter"/>
</dbReference>
<dbReference type="PROSITE" id="PS51352">
    <property type="entry name" value="THIOREDOXIN_2"/>
    <property type="match status" value="2"/>
</dbReference>
<protein>
    <recommendedName>
        <fullName evidence="4">Thioredoxin domain-containing protein</fullName>
    </recommendedName>
</protein>
<feature type="signal peptide" evidence="3">
    <location>
        <begin position="1"/>
        <end position="18"/>
    </location>
</feature>
<dbReference type="Pfam" id="PF00085">
    <property type="entry name" value="Thioredoxin"/>
    <property type="match status" value="2"/>
</dbReference>
<dbReference type="InterPro" id="IPR013766">
    <property type="entry name" value="Thioredoxin_domain"/>
</dbReference>
<reference evidence="5 6" key="1">
    <citation type="journal article" date="2015" name="Genome Announc.">
        <title>Draft Genome Sequence and Gene Annotation of the Entomopathogenic Fungus Verticillium hemipterigenum.</title>
        <authorList>
            <person name="Horn F."/>
            <person name="Habel A."/>
            <person name="Scharf D.H."/>
            <person name="Dworschak J."/>
            <person name="Brakhage A.A."/>
            <person name="Guthke R."/>
            <person name="Hertweck C."/>
            <person name="Linde J."/>
        </authorList>
    </citation>
    <scope>NUCLEOTIDE SEQUENCE [LARGE SCALE GENOMIC DNA]</scope>
</reference>
<dbReference type="PANTHER" id="PTHR45815:SF6">
    <property type="entry name" value="YALI0E02420P"/>
    <property type="match status" value="1"/>
</dbReference>
<dbReference type="HOGENOM" id="CLU_021868_0_0_1"/>
<dbReference type="CDD" id="cd02961">
    <property type="entry name" value="PDI_a_family"/>
    <property type="match status" value="2"/>
</dbReference>
<feature type="domain" description="Thioredoxin" evidence="4">
    <location>
        <begin position="25"/>
        <end position="154"/>
    </location>
</feature>
<dbReference type="GO" id="GO:0005788">
    <property type="term" value="C:endoplasmic reticulum lumen"/>
    <property type="evidence" value="ECO:0007669"/>
    <property type="project" value="TreeGrafter"/>
</dbReference>
<dbReference type="SUPFAM" id="SSF52833">
    <property type="entry name" value="Thioredoxin-like"/>
    <property type="match status" value="3"/>
</dbReference>
<dbReference type="GO" id="GO:0015035">
    <property type="term" value="F:protein-disulfide reductase activity"/>
    <property type="evidence" value="ECO:0007669"/>
    <property type="project" value="TreeGrafter"/>
</dbReference>
<dbReference type="AlphaFoldDB" id="A0A0A1TDK8"/>
<dbReference type="EMBL" id="CDHN01000002">
    <property type="protein sequence ID" value="CEJ84523.1"/>
    <property type="molecule type" value="Genomic_DNA"/>
</dbReference>
<keyword evidence="6" id="KW-1185">Reference proteome</keyword>
<keyword evidence="3" id="KW-0732">Signal</keyword>
<proteinExistence type="predicted"/>
<feature type="compositionally biased region" description="Basic and acidic residues" evidence="1">
    <location>
        <begin position="633"/>
        <end position="645"/>
    </location>
</feature>
<organism evidence="5 6">
    <name type="scientific">[Torrubiella] hemipterigena</name>
    <dbReference type="NCBI Taxonomy" id="1531966"/>
    <lineage>
        <taxon>Eukaryota</taxon>
        <taxon>Fungi</taxon>
        <taxon>Dikarya</taxon>
        <taxon>Ascomycota</taxon>
        <taxon>Pezizomycotina</taxon>
        <taxon>Sordariomycetes</taxon>
        <taxon>Hypocreomycetidae</taxon>
        <taxon>Hypocreales</taxon>
        <taxon>Clavicipitaceae</taxon>
        <taxon>Clavicipitaceae incertae sedis</taxon>
        <taxon>'Torrubiella' clade</taxon>
    </lineage>
</organism>
<gene>
    <name evidence="5" type="ORF">VHEMI03501</name>
</gene>
<feature type="compositionally biased region" description="Polar residues" evidence="1">
    <location>
        <begin position="650"/>
        <end position="659"/>
    </location>
</feature>
<name>A0A0A1TDK8_9HYPO</name>
<keyword evidence="2" id="KW-1133">Transmembrane helix</keyword>
<evidence type="ECO:0000313" key="5">
    <source>
        <dbReference type="EMBL" id="CEJ84523.1"/>
    </source>
</evidence>
<keyword evidence="2" id="KW-0472">Membrane</keyword>
<evidence type="ECO:0000256" key="2">
    <source>
        <dbReference type="SAM" id="Phobius"/>
    </source>
</evidence>
<feature type="chain" id="PRO_5001979265" description="Thioredoxin domain-containing protein" evidence="3">
    <location>
        <begin position="19"/>
        <end position="659"/>
    </location>
</feature>
<dbReference type="STRING" id="1531966.A0A0A1TDK8"/>
<feature type="region of interest" description="Disordered" evidence="1">
    <location>
        <begin position="627"/>
        <end position="659"/>
    </location>
</feature>
<dbReference type="OrthoDB" id="72053at2759"/>
<keyword evidence="2" id="KW-0812">Transmembrane</keyword>
<evidence type="ECO:0000256" key="3">
    <source>
        <dbReference type="SAM" id="SignalP"/>
    </source>
</evidence>
<feature type="domain" description="Thioredoxin" evidence="4">
    <location>
        <begin position="168"/>
        <end position="299"/>
    </location>
</feature>
<feature type="region of interest" description="Disordered" evidence="1">
    <location>
        <begin position="159"/>
        <end position="178"/>
    </location>
</feature>
<dbReference type="InterPro" id="IPR036249">
    <property type="entry name" value="Thioredoxin-like_sf"/>
</dbReference>
<dbReference type="PANTHER" id="PTHR45815">
    <property type="entry name" value="PROTEIN DISULFIDE-ISOMERASE A6"/>
    <property type="match status" value="1"/>
</dbReference>